<sequence>MGFLRGLRTLWQGYASFNRTTREHKENRREENTSFQNRG</sequence>
<dbReference type="AlphaFoldDB" id="A0A286RAU5"/>
<evidence type="ECO:0000313" key="2">
    <source>
        <dbReference type="Proteomes" id="UP000215086"/>
    </source>
</evidence>
<dbReference type="EMBL" id="CP018477">
    <property type="protein sequence ID" value="ASV73071.1"/>
    <property type="molecule type" value="Genomic_DNA"/>
</dbReference>
<reference evidence="1 2" key="1">
    <citation type="journal article" name="Front. Microbiol.">
        <title>Sugar Metabolism of the First Thermophilic Planctomycete Thermogutta terrifontis: Comparative Genomic and Transcriptomic Approaches.</title>
        <authorList>
            <person name="Elcheninov A.G."/>
            <person name="Menzel P."/>
            <person name="Gudbergsdottir S.R."/>
            <person name="Slesarev A.I."/>
            <person name="Kadnikov V.V."/>
            <person name="Krogh A."/>
            <person name="Bonch-Osmolovskaya E.A."/>
            <person name="Peng X."/>
            <person name="Kublanov I.V."/>
        </authorList>
    </citation>
    <scope>NUCLEOTIDE SEQUENCE [LARGE SCALE GENOMIC DNA]</scope>
    <source>
        <strain evidence="1 2">R1</strain>
    </source>
</reference>
<dbReference type="KEGG" id="ttf:THTE_0469"/>
<protein>
    <submittedName>
        <fullName evidence="1">Uncharacterized protein</fullName>
    </submittedName>
</protein>
<accession>A0A286RAU5</accession>
<proteinExistence type="predicted"/>
<dbReference type="Proteomes" id="UP000215086">
    <property type="component" value="Chromosome"/>
</dbReference>
<gene>
    <name evidence="1" type="ORF">THTE_0469</name>
</gene>
<evidence type="ECO:0000313" key="1">
    <source>
        <dbReference type="EMBL" id="ASV73071.1"/>
    </source>
</evidence>
<keyword evidence="2" id="KW-1185">Reference proteome</keyword>
<organism evidence="1 2">
    <name type="scientific">Thermogutta terrifontis</name>
    <dbReference type="NCBI Taxonomy" id="1331910"/>
    <lineage>
        <taxon>Bacteria</taxon>
        <taxon>Pseudomonadati</taxon>
        <taxon>Planctomycetota</taxon>
        <taxon>Planctomycetia</taxon>
        <taxon>Pirellulales</taxon>
        <taxon>Thermoguttaceae</taxon>
        <taxon>Thermogutta</taxon>
    </lineage>
</organism>
<name>A0A286RAU5_9BACT</name>